<feature type="region of interest" description="Disordered" evidence="2">
    <location>
        <begin position="681"/>
        <end position="728"/>
    </location>
</feature>
<feature type="domain" description="Fibronectin type-III" evidence="4">
    <location>
        <begin position="4"/>
        <end position="100"/>
    </location>
</feature>
<dbReference type="InterPro" id="IPR013783">
    <property type="entry name" value="Ig-like_fold"/>
</dbReference>
<dbReference type="InterPro" id="IPR050964">
    <property type="entry name" value="Striated_Muscle_Regulatory"/>
</dbReference>
<proteinExistence type="predicted"/>
<dbReference type="Pfam" id="PF00041">
    <property type="entry name" value="fn3"/>
    <property type="match status" value="3"/>
</dbReference>
<dbReference type="CDD" id="cd00063">
    <property type="entry name" value="FN3"/>
    <property type="match status" value="4"/>
</dbReference>
<evidence type="ECO:0000256" key="3">
    <source>
        <dbReference type="SAM" id="Phobius"/>
    </source>
</evidence>
<reference evidence="5" key="1">
    <citation type="submission" date="2021-02" db="EMBL/GenBank/DDBJ databases">
        <authorList>
            <person name="Nowell W R."/>
        </authorList>
    </citation>
    <scope>NUCLEOTIDE SEQUENCE</scope>
</reference>
<accession>A0A813R383</accession>
<dbReference type="PANTHER" id="PTHR13817:SF166">
    <property type="entry name" value="NEURONAL IGCAM-RELATED"/>
    <property type="match status" value="1"/>
</dbReference>
<evidence type="ECO:0000313" key="7">
    <source>
        <dbReference type="Proteomes" id="UP000663829"/>
    </source>
</evidence>
<sequence>RPSAPYQPIISQTSINSTTLVLNWRKDSDFNYSPIRYSIIQYEIADKWYNYKEKPEGQITSLLIKGLEPNSKYRFRLAAQNDIGISDYSRPTNFITTKEALPSLKLEIDEINREHPCQINLHIKQFNSHRSDAMQLKILYKQLSSETFETVLFPITNTSIHMSNICSSSVVVQSVYILFICLTNSVGDGPLSHAKYFHLNQYSPNKTVELVSAQPISSNQINLEWTRVNDINGYQIQWFENETSNEIVRKRRNIMNNTIIVSNHESSTLLENLKPYTIYDIYVTTFNVFGNGPVNMVNRVRTHEAPPSFITKLIFSYVTYTSLDLSWSEPSDRNGLLRTFELVYSSLPNTENNNNNSSTLIKTIKQVITYPTMSLKIDDLESRQLYDFQICACTIVCGPVVKQTIRTGPQPNSPTFPSDFTFSNEKNELIWKPVTNSEYYLLEYASVTTDENKWNKLDKTTKSLYHIDYTQLFPQASNDTYTFRVYSMNHYGISEASSILRITSTELLPRSASSPSSIIATVKTFITNSGYLFFILLALVGLLLLMVVCIILTCCCCCYRQRRKNKLGSRTNTMSTALDDVTATFQRTESKRSLHRDSLALSDIYNNSCGARTPPRPAPLSSTLDGRRSALLYDDLNSNKSLLDEYSLKTNLSCADNESSKYPWYQLPQQLYTYMSNNHIREQEDDESETQSTSVQSVNINGGANGGHILMQNVPKSRKPVAGVSSFV</sequence>
<protein>
    <recommendedName>
        <fullName evidence="4">Fibronectin type-III domain-containing protein</fullName>
    </recommendedName>
</protein>
<name>A0A813R383_9BILA</name>
<dbReference type="InterPro" id="IPR036116">
    <property type="entry name" value="FN3_sf"/>
</dbReference>
<keyword evidence="3" id="KW-0812">Transmembrane</keyword>
<feature type="non-terminal residue" evidence="5">
    <location>
        <position position="1"/>
    </location>
</feature>
<keyword evidence="3" id="KW-1133">Transmembrane helix</keyword>
<dbReference type="Proteomes" id="UP000681722">
    <property type="component" value="Unassembled WGS sequence"/>
</dbReference>
<dbReference type="AlphaFoldDB" id="A0A813R383"/>
<feature type="transmembrane region" description="Helical" evidence="3">
    <location>
        <begin position="531"/>
        <end position="559"/>
    </location>
</feature>
<keyword evidence="1" id="KW-0677">Repeat</keyword>
<gene>
    <name evidence="5" type="ORF">GPM918_LOCUS2161</name>
    <name evidence="6" type="ORF">SRO942_LOCUS2161</name>
</gene>
<keyword evidence="7" id="KW-1185">Reference proteome</keyword>
<feature type="domain" description="Fibronectin type-III" evidence="4">
    <location>
        <begin position="207"/>
        <end position="305"/>
    </location>
</feature>
<dbReference type="SMART" id="SM00060">
    <property type="entry name" value="FN3"/>
    <property type="match status" value="4"/>
</dbReference>
<dbReference type="Proteomes" id="UP000663829">
    <property type="component" value="Unassembled WGS sequence"/>
</dbReference>
<evidence type="ECO:0000313" key="6">
    <source>
        <dbReference type="EMBL" id="CAF3557892.1"/>
    </source>
</evidence>
<comment type="caution">
    <text evidence="5">The sequence shown here is derived from an EMBL/GenBank/DDBJ whole genome shotgun (WGS) entry which is preliminary data.</text>
</comment>
<keyword evidence="3" id="KW-0472">Membrane</keyword>
<feature type="domain" description="Fibronectin type-III" evidence="4">
    <location>
        <begin position="306"/>
        <end position="410"/>
    </location>
</feature>
<feature type="compositionally biased region" description="Polar residues" evidence="2">
    <location>
        <begin position="690"/>
        <end position="702"/>
    </location>
</feature>
<evidence type="ECO:0000256" key="2">
    <source>
        <dbReference type="SAM" id="MobiDB-lite"/>
    </source>
</evidence>
<dbReference type="SUPFAM" id="SSF49265">
    <property type="entry name" value="Fibronectin type III"/>
    <property type="match status" value="3"/>
</dbReference>
<dbReference type="OrthoDB" id="6158926at2759"/>
<dbReference type="PANTHER" id="PTHR13817">
    <property type="entry name" value="TITIN"/>
    <property type="match status" value="1"/>
</dbReference>
<dbReference type="EMBL" id="CAJOBC010000231">
    <property type="protein sequence ID" value="CAF3557892.1"/>
    <property type="molecule type" value="Genomic_DNA"/>
</dbReference>
<dbReference type="InterPro" id="IPR003961">
    <property type="entry name" value="FN3_dom"/>
</dbReference>
<evidence type="ECO:0000256" key="1">
    <source>
        <dbReference type="ARBA" id="ARBA00022737"/>
    </source>
</evidence>
<dbReference type="PROSITE" id="PS50853">
    <property type="entry name" value="FN3"/>
    <property type="match status" value="3"/>
</dbReference>
<evidence type="ECO:0000313" key="5">
    <source>
        <dbReference type="EMBL" id="CAF0775364.1"/>
    </source>
</evidence>
<dbReference type="EMBL" id="CAJNOQ010000231">
    <property type="protein sequence ID" value="CAF0775364.1"/>
    <property type="molecule type" value="Genomic_DNA"/>
</dbReference>
<dbReference type="Gene3D" id="2.60.40.10">
    <property type="entry name" value="Immunoglobulins"/>
    <property type="match status" value="4"/>
</dbReference>
<evidence type="ECO:0000259" key="4">
    <source>
        <dbReference type="PROSITE" id="PS50853"/>
    </source>
</evidence>
<organism evidence="5 7">
    <name type="scientific">Didymodactylos carnosus</name>
    <dbReference type="NCBI Taxonomy" id="1234261"/>
    <lineage>
        <taxon>Eukaryota</taxon>
        <taxon>Metazoa</taxon>
        <taxon>Spiralia</taxon>
        <taxon>Gnathifera</taxon>
        <taxon>Rotifera</taxon>
        <taxon>Eurotatoria</taxon>
        <taxon>Bdelloidea</taxon>
        <taxon>Philodinida</taxon>
        <taxon>Philodinidae</taxon>
        <taxon>Didymodactylos</taxon>
    </lineage>
</organism>